<dbReference type="RefSeq" id="WP_169627116.1">
    <property type="nucleotide sequence ID" value="NZ_JABBNT010000009.1"/>
</dbReference>
<organism evidence="4 5">
    <name type="scientific">Pacificispira spongiicola</name>
    <dbReference type="NCBI Taxonomy" id="2729598"/>
    <lineage>
        <taxon>Bacteria</taxon>
        <taxon>Pseudomonadati</taxon>
        <taxon>Pseudomonadota</taxon>
        <taxon>Alphaproteobacteria</taxon>
        <taxon>Rhodospirillales</taxon>
        <taxon>Rhodospirillaceae</taxon>
        <taxon>Pacificispira</taxon>
    </lineage>
</organism>
<reference evidence="4 5" key="1">
    <citation type="submission" date="2020-04" db="EMBL/GenBank/DDBJ databases">
        <title>Rhodospirillaceae bacterium KN72 isolated from deep sea.</title>
        <authorList>
            <person name="Zhang D.-C."/>
        </authorList>
    </citation>
    <scope>NUCLEOTIDE SEQUENCE [LARGE SCALE GENOMIC DNA]</scope>
    <source>
        <strain evidence="4 5">KN72</strain>
    </source>
</reference>
<evidence type="ECO:0000259" key="3">
    <source>
        <dbReference type="Pfam" id="PF01370"/>
    </source>
</evidence>
<dbReference type="PANTHER" id="PTHR43000">
    <property type="entry name" value="DTDP-D-GLUCOSE 4,6-DEHYDRATASE-RELATED"/>
    <property type="match status" value="1"/>
</dbReference>
<keyword evidence="5" id="KW-1185">Reference proteome</keyword>
<dbReference type="Gene3D" id="3.40.50.720">
    <property type="entry name" value="NAD(P)-binding Rossmann-like Domain"/>
    <property type="match status" value="1"/>
</dbReference>
<dbReference type="Proteomes" id="UP000539372">
    <property type="component" value="Unassembled WGS sequence"/>
</dbReference>
<protein>
    <submittedName>
        <fullName evidence="4">NAD-dependent epimerase/dehydratase</fullName>
    </submittedName>
</protein>
<dbReference type="Pfam" id="PF01370">
    <property type="entry name" value="Epimerase"/>
    <property type="match status" value="1"/>
</dbReference>
<comment type="pathway">
    <text evidence="1">Bacterial outer membrane biogenesis; LPS O-antigen biosynthesis.</text>
</comment>
<name>A0A7Y0E3U6_9PROT</name>
<dbReference type="AlphaFoldDB" id="A0A7Y0E3U6"/>
<gene>
    <name evidence="4" type="ORF">HH303_19655</name>
</gene>
<feature type="domain" description="NAD-dependent epimerase/dehydratase" evidence="3">
    <location>
        <begin position="16"/>
        <end position="219"/>
    </location>
</feature>
<dbReference type="InterPro" id="IPR036291">
    <property type="entry name" value="NAD(P)-bd_dom_sf"/>
</dbReference>
<evidence type="ECO:0000313" key="5">
    <source>
        <dbReference type="Proteomes" id="UP000539372"/>
    </source>
</evidence>
<evidence type="ECO:0000256" key="2">
    <source>
        <dbReference type="ARBA" id="ARBA00007637"/>
    </source>
</evidence>
<evidence type="ECO:0000256" key="1">
    <source>
        <dbReference type="ARBA" id="ARBA00005125"/>
    </source>
</evidence>
<proteinExistence type="inferred from homology"/>
<dbReference type="CDD" id="cd08946">
    <property type="entry name" value="SDR_e"/>
    <property type="match status" value="1"/>
</dbReference>
<sequence length="297" mass="31644">MTLTHDWPEGGRPNRVVVVGAAGFVGGAIFKKAQAAGLDVLPITRRDVDLLAEGAATRLAGLLRPDDALVAVSAIAPVKNAAMLKDNVALIDTLVEAVKSQPVAHLLNIGSDAIYSDSPDALTEESPKEPGQLHGIMHYLREVMLREAAGETPFATLRPTLIYGAGDPHNGYGPNRFRRLVAEGKSITLFGNGEERRDHVYVEDVADLALRILQHRSRGALNAATGAVISFREVAEAIVGLASSPVAIEGTPRSGPMPHNGYRPFDPAATRAAFQDFEYVQPLDGFARVAVETTETA</sequence>
<comment type="caution">
    <text evidence="4">The sequence shown here is derived from an EMBL/GenBank/DDBJ whole genome shotgun (WGS) entry which is preliminary data.</text>
</comment>
<dbReference type="EMBL" id="JABBNT010000009">
    <property type="protein sequence ID" value="NMM46714.1"/>
    <property type="molecule type" value="Genomic_DNA"/>
</dbReference>
<evidence type="ECO:0000313" key="4">
    <source>
        <dbReference type="EMBL" id="NMM46714.1"/>
    </source>
</evidence>
<comment type="similarity">
    <text evidence="2">Belongs to the NAD(P)-dependent epimerase/dehydratase family.</text>
</comment>
<dbReference type="InterPro" id="IPR001509">
    <property type="entry name" value="Epimerase_deHydtase"/>
</dbReference>
<accession>A0A7Y0E3U6</accession>
<dbReference type="SUPFAM" id="SSF51735">
    <property type="entry name" value="NAD(P)-binding Rossmann-fold domains"/>
    <property type="match status" value="1"/>
</dbReference>